<keyword evidence="4" id="KW-0732">Signal</keyword>
<dbReference type="SUPFAM" id="SSF52058">
    <property type="entry name" value="L domain-like"/>
    <property type="match status" value="1"/>
</dbReference>
<dbReference type="EMBL" id="CM010719">
    <property type="protein sequence ID" value="RZC62045.1"/>
    <property type="molecule type" value="Genomic_DNA"/>
</dbReference>
<dbReference type="Gramene" id="RZC62045">
    <property type="protein sequence ID" value="RZC62045"/>
    <property type="gene ID" value="C5167_023819"/>
</dbReference>
<dbReference type="Pfam" id="PF00560">
    <property type="entry name" value="LRR_1"/>
    <property type="match status" value="5"/>
</dbReference>
<dbReference type="InterPro" id="IPR053211">
    <property type="entry name" value="DNA_repair-toleration"/>
</dbReference>
<dbReference type="FunFam" id="3.80.10.10:FF:000041">
    <property type="entry name" value="LRR receptor-like serine/threonine-protein kinase ERECTA"/>
    <property type="match status" value="1"/>
</dbReference>
<evidence type="ECO:0000313" key="12">
    <source>
        <dbReference type="Proteomes" id="UP000316621"/>
    </source>
</evidence>
<evidence type="ECO:0000256" key="2">
    <source>
        <dbReference type="ARBA" id="ARBA00022614"/>
    </source>
</evidence>
<evidence type="ECO:0000256" key="4">
    <source>
        <dbReference type="ARBA" id="ARBA00022729"/>
    </source>
</evidence>
<evidence type="ECO:0000256" key="8">
    <source>
        <dbReference type="ARBA" id="ARBA00023180"/>
    </source>
</evidence>
<keyword evidence="12" id="KW-1185">Reference proteome</keyword>
<dbReference type="PANTHER" id="PTHR48060">
    <property type="entry name" value="DNA DAMAGE-REPAIR/TOLERATION PROTEIN DRT100"/>
    <property type="match status" value="1"/>
</dbReference>
<dbReference type="PANTHER" id="PTHR48060:SF21">
    <property type="entry name" value="L DOMAIN-LIKE PROTEIN"/>
    <property type="match status" value="1"/>
</dbReference>
<accession>A0A4Y7JQS9</accession>
<keyword evidence="6 9" id="KW-1133">Transmembrane helix</keyword>
<dbReference type="OMA" id="PRTDCCT"/>
<evidence type="ECO:0000313" key="11">
    <source>
        <dbReference type="EMBL" id="RZC62045.1"/>
    </source>
</evidence>
<dbReference type="PRINTS" id="PR00019">
    <property type="entry name" value="LEURICHRPT"/>
</dbReference>
<protein>
    <recommendedName>
        <fullName evidence="10">Leucine-rich repeat-containing N-terminal plant-type domain-containing protein</fullName>
    </recommendedName>
</protein>
<keyword evidence="5" id="KW-0677">Repeat</keyword>
<dbReference type="Gene3D" id="3.80.10.10">
    <property type="entry name" value="Ribonuclease Inhibitor"/>
    <property type="match status" value="1"/>
</dbReference>
<dbReference type="OrthoDB" id="676979at2759"/>
<dbReference type="InterPro" id="IPR001611">
    <property type="entry name" value="Leu-rich_rpt"/>
</dbReference>
<name>A0A4Y7JQS9_PAPSO</name>
<evidence type="ECO:0000256" key="7">
    <source>
        <dbReference type="ARBA" id="ARBA00023136"/>
    </source>
</evidence>
<evidence type="ECO:0000256" key="3">
    <source>
        <dbReference type="ARBA" id="ARBA00022692"/>
    </source>
</evidence>
<evidence type="ECO:0000256" key="6">
    <source>
        <dbReference type="ARBA" id="ARBA00022989"/>
    </source>
</evidence>
<organism evidence="11 12">
    <name type="scientific">Papaver somniferum</name>
    <name type="common">Opium poppy</name>
    <dbReference type="NCBI Taxonomy" id="3469"/>
    <lineage>
        <taxon>Eukaryota</taxon>
        <taxon>Viridiplantae</taxon>
        <taxon>Streptophyta</taxon>
        <taxon>Embryophyta</taxon>
        <taxon>Tracheophyta</taxon>
        <taxon>Spermatophyta</taxon>
        <taxon>Magnoliopsida</taxon>
        <taxon>Ranunculales</taxon>
        <taxon>Papaveraceae</taxon>
        <taxon>Papaveroideae</taxon>
        <taxon>Papaver</taxon>
    </lineage>
</organism>
<dbReference type="STRING" id="3469.A0A4Y7JQS9"/>
<dbReference type="InterPro" id="IPR032675">
    <property type="entry name" value="LRR_dom_sf"/>
</dbReference>
<sequence>MKIHMCMELCGPICVSSRIYGAINISPISSQDSKAKLNTMKIQHSFPLYCSLFLLFLATNITLISPSHGALGKCNPSDYKALMNIKKSLNNPYHLVSWVPNTDCCKWHGLACDPETNRINELNLFEGDISGQIPSSLGDLPYLENLSFREFKKIKGSIPPSITKLKHLYFLDLSHLSLSGPIPNFFNQLTSLSFLYLSSNQFSGSIPPNLSELKYIKTIDLSNNRLTGSVPETFGTFPGPIIPQLFLSHNQLSGPIPKSLGALDYWKIDFSWNNFDGDASVLFNASHSVVTHMNLSWNQFEFDLSNVKFPKNLMVLDLSHNKIFGTIPEEIKGLQLLYGLNVSYNSLCGKIPHGGKMGIFDNTVYLHNKCLCGPPVTTGCKKELE</sequence>
<gene>
    <name evidence="11" type="ORF">C5167_023819</name>
</gene>
<evidence type="ECO:0000256" key="5">
    <source>
        <dbReference type="ARBA" id="ARBA00022737"/>
    </source>
</evidence>
<reference evidence="11 12" key="1">
    <citation type="journal article" date="2018" name="Science">
        <title>The opium poppy genome and morphinan production.</title>
        <authorList>
            <person name="Guo L."/>
            <person name="Winzer T."/>
            <person name="Yang X."/>
            <person name="Li Y."/>
            <person name="Ning Z."/>
            <person name="He Z."/>
            <person name="Teodor R."/>
            <person name="Lu Y."/>
            <person name="Bowser T.A."/>
            <person name="Graham I.A."/>
            <person name="Ye K."/>
        </authorList>
    </citation>
    <scope>NUCLEOTIDE SEQUENCE [LARGE SCALE GENOMIC DNA]</scope>
    <source>
        <strain evidence="12">cv. HN1</strain>
        <tissue evidence="11">Leaves</tissue>
    </source>
</reference>
<proteinExistence type="predicted"/>
<dbReference type="FunFam" id="3.80.10.10:FF:000129">
    <property type="entry name" value="Leucine-rich repeat receptor-like kinase"/>
    <property type="match status" value="1"/>
</dbReference>
<keyword evidence="2" id="KW-0433">Leucine-rich repeat</keyword>
<dbReference type="AlphaFoldDB" id="A0A4Y7JQS9"/>
<evidence type="ECO:0000256" key="1">
    <source>
        <dbReference type="ARBA" id="ARBA00004167"/>
    </source>
</evidence>
<dbReference type="GO" id="GO:0016020">
    <property type="term" value="C:membrane"/>
    <property type="evidence" value="ECO:0007669"/>
    <property type="project" value="UniProtKB-SubCell"/>
</dbReference>
<comment type="subcellular location">
    <subcellularLocation>
        <location evidence="1">Membrane</location>
        <topology evidence="1">Single-pass membrane protein</topology>
    </subcellularLocation>
</comment>
<keyword evidence="7 9" id="KW-0472">Membrane</keyword>
<evidence type="ECO:0000256" key="9">
    <source>
        <dbReference type="SAM" id="Phobius"/>
    </source>
</evidence>
<feature type="domain" description="Leucine-rich repeat-containing N-terminal plant-type" evidence="10">
    <location>
        <begin position="76"/>
        <end position="113"/>
    </location>
</feature>
<keyword evidence="8" id="KW-0325">Glycoprotein</keyword>
<evidence type="ECO:0000259" key="10">
    <source>
        <dbReference type="Pfam" id="PF08263"/>
    </source>
</evidence>
<dbReference type="InterPro" id="IPR013210">
    <property type="entry name" value="LRR_N_plant-typ"/>
</dbReference>
<dbReference type="Proteomes" id="UP000316621">
    <property type="component" value="Chromosome 5"/>
</dbReference>
<feature type="transmembrane region" description="Helical" evidence="9">
    <location>
        <begin position="46"/>
        <end position="65"/>
    </location>
</feature>
<dbReference type="Pfam" id="PF08263">
    <property type="entry name" value="LRRNT_2"/>
    <property type="match status" value="1"/>
</dbReference>
<keyword evidence="3 9" id="KW-0812">Transmembrane</keyword>